<reference evidence="2" key="1">
    <citation type="submission" date="2017-01" db="EMBL/GenBank/DDBJ databases">
        <authorList>
            <person name="Brunel B."/>
        </authorList>
    </citation>
    <scope>NUCLEOTIDE SEQUENCE [LARGE SCALE GENOMIC DNA]</scope>
</reference>
<evidence type="ECO:0000313" key="1">
    <source>
        <dbReference type="EMBL" id="SIT56253.1"/>
    </source>
</evidence>
<protein>
    <submittedName>
        <fullName evidence="1">Uncharacterized protein</fullName>
    </submittedName>
</protein>
<name>A0A1R3VAH0_9HYPH</name>
<dbReference type="Proteomes" id="UP000188388">
    <property type="component" value="Unassembled WGS sequence"/>
</dbReference>
<dbReference type="EMBL" id="FTPD01000020">
    <property type="protein sequence ID" value="SIT56253.1"/>
    <property type="molecule type" value="Genomic_DNA"/>
</dbReference>
<dbReference type="STRING" id="1631249.BQ8794_270080"/>
<gene>
    <name evidence="1" type="ORF">BQ8794_270080</name>
</gene>
<keyword evidence="2" id="KW-1185">Reference proteome</keyword>
<evidence type="ECO:0000313" key="2">
    <source>
        <dbReference type="Proteomes" id="UP000188388"/>
    </source>
</evidence>
<organism evidence="1 2">
    <name type="scientific">Mesorhizobium prunaredense</name>
    <dbReference type="NCBI Taxonomy" id="1631249"/>
    <lineage>
        <taxon>Bacteria</taxon>
        <taxon>Pseudomonadati</taxon>
        <taxon>Pseudomonadota</taxon>
        <taxon>Alphaproteobacteria</taxon>
        <taxon>Hyphomicrobiales</taxon>
        <taxon>Phyllobacteriaceae</taxon>
        <taxon>Mesorhizobium</taxon>
    </lineage>
</organism>
<dbReference type="RefSeq" id="WP_077379297.1">
    <property type="nucleotide sequence ID" value="NZ_FTPD01000020.1"/>
</dbReference>
<proteinExistence type="predicted"/>
<accession>A0A1R3VAH0</accession>
<sequence>MPIYRKAKEAGVFNPSDVALLGRVFDRLKIEGQSEQRREALASRILANYLAGITDEDELVSVSKLPLGR</sequence>
<dbReference type="AlphaFoldDB" id="A0A1R3VAH0"/>